<evidence type="ECO:0000313" key="2">
    <source>
        <dbReference type="EMBL" id="KNZ53841.1"/>
    </source>
</evidence>
<comment type="caution">
    <text evidence="2">The sequence shown here is derived from an EMBL/GenBank/DDBJ whole genome shotgun (WGS) entry which is preliminary data.</text>
</comment>
<evidence type="ECO:0000256" key="1">
    <source>
        <dbReference type="SAM" id="SignalP"/>
    </source>
</evidence>
<accession>A0A0L6UZ86</accession>
<feature type="signal peptide" evidence="1">
    <location>
        <begin position="1"/>
        <end position="17"/>
    </location>
</feature>
<dbReference type="AlphaFoldDB" id="A0A0L6UZ86"/>
<keyword evidence="3" id="KW-1185">Reference proteome</keyword>
<keyword evidence="1" id="KW-0732">Signal</keyword>
<sequence length="539" mass="61706">MFFFLFCFPYLFLFCSSSSSCHLSCCVETCLCFLSSPLSSALTCVLDAATRILKPKSSSNLTQSPDRLPSTQLRLLGPFLVIELFYHNSSPVLLNQLNQDQDNLYVFNSGQPSLASNLVINAPMTHLWIIVANGFSLTPLKFVSHSVHVLIHLFIKLKLSKVNIRIHSCPNSISGCCLIFYRINQGLFLSSHISLLCVTCSFLSQFWSYFYLLNKIKPPSDLSRVLSSCFHINLLPHMKPIINLTGYTLDCDSHKFFFVKCLSIIPPSPVVFKISHVDSPPKLVRCLLIKKLMSKNQRKVCDSVPHTPAKDTTACLEGVLRWLKVRYRKVEVVVLTGWPVLHPNCCQKIPSLFFVFFSSIHYICKTWTSAPFYMDGRQVNIIIFSCSPKREERVTRSMSKKTNKQMDKKTRARRLVMVGWKDTTICKYDCRHIYEDGSITILFYFLTKGYSDRMMTEKQKTCMGCGMSCVARLLKKFGRDDIYIHTYIYIYMCVCVNENKKGSKKGIWKQVRLGNQQNGTTSQCYVIRRESQNDVGELL</sequence>
<reference evidence="2 3" key="1">
    <citation type="submission" date="2015-08" db="EMBL/GenBank/DDBJ databases">
        <title>Next Generation Sequencing and Analysis of the Genome of Puccinia sorghi L Schw, the Causal Agent of Maize Common Rust.</title>
        <authorList>
            <person name="Rochi L."/>
            <person name="Burguener G."/>
            <person name="Darino M."/>
            <person name="Turjanski A."/>
            <person name="Kreff E."/>
            <person name="Dieguez M.J."/>
            <person name="Sacco F."/>
        </authorList>
    </citation>
    <scope>NUCLEOTIDE SEQUENCE [LARGE SCALE GENOMIC DNA]</scope>
    <source>
        <strain evidence="2 3">RO10H11247</strain>
    </source>
</reference>
<dbReference type="VEuPathDB" id="FungiDB:VP01_311g1"/>
<protein>
    <submittedName>
        <fullName evidence="2">Putative signal peptide protein</fullName>
    </submittedName>
</protein>
<name>A0A0L6UZ86_9BASI</name>
<feature type="chain" id="PRO_5005567967" evidence="1">
    <location>
        <begin position="18"/>
        <end position="539"/>
    </location>
</feature>
<evidence type="ECO:0000313" key="3">
    <source>
        <dbReference type="Proteomes" id="UP000037035"/>
    </source>
</evidence>
<dbReference type="Proteomes" id="UP000037035">
    <property type="component" value="Unassembled WGS sequence"/>
</dbReference>
<dbReference type="EMBL" id="LAVV01008080">
    <property type="protein sequence ID" value="KNZ53841.1"/>
    <property type="molecule type" value="Genomic_DNA"/>
</dbReference>
<organism evidence="2 3">
    <name type="scientific">Puccinia sorghi</name>
    <dbReference type="NCBI Taxonomy" id="27349"/>
    <lineage>
        <taxon>Eukaryota</taxon>
        <taxon>Fungi</taxon>
        <taxon>Dikarya</taxon>
        <taxon>Basidiomycota</taxon>
        <taxon>Pucciniomycotina</taxon>
        <taxon>Pucciniomycetes</taxon>
        <taxon>Pucciniales</taxon>
        <taxon>Pucciniaceae</taxon>
        <taxon>Puccinia</taxon>
    </lineage>
</organism>
<proteinExistence type="predicted"/>
<gene>
    <name evidence="2" type="ORF">VP01_311g1</name>
</gene>